<evidence type="ECO:0000313" key="2">
    <source>
        <dbReference type="Proteomes" id="UP000789920"/>
    </source>
</evidence>
<evidence type="ECO:0000313" key="1">
    <source>
        <dbReference type="EMBL" id="CAG8847604.1"/>
    </source>
</evidence>
<name>A0ACA9SS62_9GLOM</name>
<dbReference type="EMBL" id="CAJVQC010156775">
    <property type="protein sequence ID" value="CAG8847604.1"/>
    <property type="molecule type" value="Genomic_DNA"/>
</dbReference>
<reference evidence="1" key="1">
    <citation type="submission" date="2021-06" db="EMBL/GenBank/DDBJ databases">
        <authorList>
            <person name="Kallberg Y."/>
            <person name="Tangrot J."/>
            <person name="Rosling A."/>
        </authorList>
    </citation>
    <scope>NUCLEOTIDE SEQUENCE</scope>
    <source>
        <strain evidence="1">MA461A</strain>
    </source>
</reference>
<accession>A0ACA9SS62</accession>
<organism evidence="1 2">
    <name type="scientific">Racocetra persica</name>
    <dbReference type="NCBI Taxonomy" id="160502"/>
    <lineage>
        <taxon>Eukaryota</taxon>
        <taxon>Fungi</taxon>
        <taxon>Fungi incertae sedis</taxon>
        <taxon>Mucoromycota</taxon>
        <taxon>Glomeromycotina</taxon>
        <taxon>Glomeromycetes</taxon>
        <taxon>Diversisporales</taxon>
        <taxon>Gigasporaceae</taxon>
        <taxon>Racocetra</taxon>
    </lineage>
</organism>
<feature type="non-terminal residue" evidence="1">
    <location>
        <position position="180"/>
    </location>
</feature>
<comment type="caution">
    <text evidence="1">The sequence shown here is derived from an EMBL/GenBank/DDBJ whole genome shotgun (WGS) entry which is preliminary data.</text>
</comment>
<dbReference type="Proteomes" id="UP000789920">
    <property type="component" value="Unassembled WGS sequence"/>
</dbReference>
<feature type="non-terminal residue" evidence="1">
    <location>
        <position position="1"/>
    </location>
</feature>
<sequence>LNPFSLSEIGKYPINIYCDTDTFPNLLINLQVPSCPLSEEECRQINHLHYILKGQEIVVDNESRKIKIGEAVILEKRGVGENNPDSRGTRALKLLHKLVPEFTAVHPSTDKKLFQEFSRYKNPPRFEVFQEGTFENVYYIDIKSCYANIMQDYPLPCGRPEHLKDPQLIEQKLQEGKSGF</sequence>
<keyword evidence="2" id="KW-1185">Reference proteome</keyword>
<gene>
    <name evidence="1" type="ORF">RPERSI_LOCUS34713</name>
</gene>
<protein>
    <submittedName>
        <fullName evidence="1">31210_t:CDS:1</fullName>
    </submittedName>
</protein>
<proteinExistence type="predicted"/>